<feature type="compositionally biased region" description="Polar residues" evidence="1">
    <location>
        <begin position="231"/>
        <end position="243"/>
    </location>
</feature>
<feature type="domain" description="C2" evidence="2">
    <location>
        <begin position="1"/>
        <end position="115"/>
    </location>
</feature>
<proteinExistence type="predicted"/>
<protein>
    <recommendedName>
        <fullName evidence="2">C2 domain-containing protein</fullName>
    </recommendedName>
</protein>
<dbReference type="Pfam" id="PF00168">
    <property type="entry name" value="C2"/>
    <property type="match status" value="1"/>
</dbReference>
<evidence type="ECO:0000256" key="1">
    <source>
        <dbReference type="SAM" id="MobiDB-lite"/>
    </source>
</evidence>
<feature type="region of interest" description="Disordered" evidence="1">
    <location>
        <begin position="231"/>
        <end position="257"/>
    </location>
</feature>
<comment type="caution">
    <text evidence="3">The sequence shown here is derived from an EMBL/GenBank/DDBJ whole genome shotgun (WGS) entry which is preliminary data.</text>
</comment>
<dbReference type="AlphaFoldDB" id="A0A7J7FTI1"/>
<accession>A0A7J7FTI1</accession>
<dbReference type="Proteomes" id="UP000593564">
    <property type="component" value="Unassembled WGS sequence"/>
</dbReference>
<reference evidence="3 4" key="2">
    <citation type="submission" date="2020-07" db="EMBL/GenBank/DDBJ databases">
        <title>Genome assembly of wild tea tree DASZ reveals pedigree and selection history of tea varieties.</title>
        <authorList>
            <person name="Zhang W."/>
        </authorList>
    </citation>
    <scope>NUCLEOTIDE SEQUENCE [LARGE SCALE GENOMIC DNA]</scope>
    <source>
        <strain evidence="4">cv. G240</strain>
        <tissue evidence="3">Leaf</tissue>
    </source>
</reference>
<dbReference type="SUPFAM" id="SSF49562">
    <property type="entry name" value="C2 domain (Calcium/lipid-binding domain, CaLB)"/>
    <property type="match status" value="1"/>
</dbReference>
<dbReference type="InterPro" id="IPR044750">
    <property type="entry name" value="C2_SRC2/BAP"/>
</dbReference>
<dbReference type="InterPro" id="IPR000008">
    <property type="entry name" value="C2_dom"/>
</dbReference>
<dbReference type="GO" id="GO:0006952">
    <property type="term" value="P:defense response"/>
    <property type="evidence" value="ECO:0007669"/>
    <property type="project" value="InterPro"/>
</dbReference>
<evidence type="ECO:0000313" key="3">
    <source>
        <dbReference type="EMBL" id="KAF5931311.1"/>
    </source>
</evidence>
<dbReference type="EMBL" id="JACBKZ010000015">
    <property type="protein sequence ID" value="KAF5931311.1"/>
    <property type="molecule type" value="Genomic_DNA"/>
</dbReference>
<organism evidence="3 4">
    <name type="scientific">Camellia sinensis</name>
    <name type="common">Tea plant</name>
    <name type="synonym">Thea sinensis</name>
    <dbReference type="NCBI Taxonomy" id="4442"/>
    <lineage>
        <taxon>Eukaryota</taxon>
        <taxon>Viridiplantae</taxon>
        <taxon>Streptophyta</taxon>
        <taxon>Embryophyta</taxon>
        <taxon>Tracheophyta</taxon>
        <taxon>Spermatophyta</taxon>
        <taxon>Magnoliopsida</taxon>
        <taxon>eudicotyledons</taxon>
        <taxon>Gunneridae</taxon>
        <taxon>Pentapetalae</taxon>
        <taxon>asterids</taxon>
        <taxon>Ericales</taxon>
        <taxon>Theaceae</taxon>
        <taxon>Camellia</taxon>
    </lineage>
</organism>
<dbReference type="PANTHER" id="PTHR32246:SF173">
    <property type="entry name" value="C2 DOMAIN-CONTAINING PROTEIN"/>
    <property type="match status" value="1"/>
</dbReference>
<evidence type="ECO:0000259" key="2">
    <source>
        <dbReference type="PROSITE" id="PS50004"/>
    </source>
</evidence>
<dbReference type="PANTHER" id="PTHR32246">
    <property type="entry name" value="INGRESSION PROTEIN FIC1"/>
    <property type="match status" value="1"/>
</dbReference>
<dbReference type="InterPro" id="IPR035892">
    <property type="entry name" value="C2_domain_sf"/>
</dbReference>
<gene>
    <name evidence="3" type="ORF">HYC85_032184</name>
</gene>
<sequence length="257" mass="28929">MEHLRPFVITNRSATELEDIRLFGRMEVYAVVSISGGPPTGYNTEFTTHVDMEGNKNPRWNTVMDFGLHDPSLRNNLLYLNFNFHCRRTLGDKFIGRVSVPINPLLAMTSGNRTASQVVQYPVMTSSGELRGIVNFCFGFGNSIRPLGPQQPAPQWRPPRPPHVVLEAKQPAPQWQPTRPPHVVLEAEQPAPQWQPTRPPHVALEAQLEVHWGQSSYTSEPQTLQNQVNYGSNAQANGDQANQYDYGDQANEFDNDD</sequence>
<dbReference type="Gene3D" id="2.60.40.150">
    <property type="entry name" value="C2 domain"/>
    <property type="match status" value="1"/>
</dbReference>
<dbReference type="PROSITE" id="PS50004">
    <property type="entry name" value="C2"/>
    <property type="match status" value="1"/>
</dbReference>
<reference evidence="4" key="1">
    <citation type="journal article" date="2020" name="Nat. Commun.">
        <title>Genome assembly of wild tea tree DASZ reveals pedigree and selection history of tea varieties.</title>
        <authorList>
            <person name="Zhang W."/>
            <person name="Zhang Y."/>
            <person name="Qiu H."/>
            <person name="Guo Y."/>
            <person name="Wan H."/>
            <person name="Zhang X."/>
            <person name="Scossa F."/>
            <person name="Alseekh S."/>
            <person name="Zhang Q."/>
            <person name="Wang P."/>
            <person name="Xu L."/>
            <person name="Schmidt M.H."/>
            <person name="Jia X."/>
            <person name="Li D."/>
            <person name="Zhu A."/>
            <person name="Guo F."/>
            <person name="Chen W."/>
            <person name="Ni D."/>
            <person name="Usadel B."/>
            <person name="Fernie A.R."/>
            <person name="Wen W."/>
        </authorList>
    </citation>
    <scope>NUCLEOTIDE SEQUENCE [LARGE SCALE GENOMIC DNA]</scope>
    <source>
        <strain evidence="4">cv. G240</strain>
    </source>
</reference>
<keyword evidence="4" id="KW-1185">Reference proteome</keyword>
<name>A0A7J7FTI1_CAMSI</name>
<evidence type="ECO:0000313" key="4">
    <source>
        <dbReference type="Proteomes" id="UP000593564"/>
    </source>
</evidence>
<dbReference type="CDD" id="cd04051">
    <property type="entry name" value="C2_SRC2_like"/>
    <property type="match status" value="1"/>
</dbReference>